<sequence length="218" mass="23953">MTTYSPDFRFPRDLSIVMFSHRMENSPPLGIASLALTARLINADCNSVGSTYAGQISPTDVMCIWTRSLRDIRIRDASCSSQSLTSTNSSRSGCLRATLSSRLAKTSAEAEARSTATTSFSNPLNSLRRASSMFALTTMRRLLKSCATLATRFPSAPIRFNWRLVASADKRIPNSAFQLSHAVRSRFRRLKLNKTKNQIPTQGTSVATAINPSCLSHL</sequence>
<dbReference type="Proteomes" id="UP000055019">
    <property type="component" value="Unassembled WGS sequence"/>
</dbReference>
<name>A0A158L668_9BURK</name>
<protein>
    <submittedName>
        <fullName evidence="1">Uncharacterized protein</fullName>
    </submittedName>
</protein>
<keyword evidence="2" id="KW-1185">Reference proteome</keyword>
<reference evidence="1" key="1">
    <citation type="submission" date="2016-01" db="EMBL/GenBank/DDBJ databases">
        <authorList>
            <person name="Peeters C."/>
        </authorList>
    </citation>
    <scope>NUCLEOTIDE SEQUENCE [LARGE SCALE GENOMIC DNA]</scope>
    <source>
        <strain evidence="1">LMG 29317</strain>
    </source>
</reference>
<dbReference type="AlphaFoldDB" id="A0A158L668"/>
<organism evidence="1 2">
    <name type="scientific">Caballeronia arvi</name>
    <dbReference type="NCBI Taxonomy" id="1777135"/>
    <lineage>
        <taxon>Bacteria</taxon>
        <taxon>Pseudomonadati</taxon>
        <taxon>Pseudomonadota</taxon>
        <taxon>Betaproteobacteria</taxon>
        <taxon>Burkholderiales</taxon>
        <taxon>Burkholderiaceae</taxon>
        <taxon>Caballeronia</taxon>
    </lineage>
</organism>
<evidence type="ECO:0000313" key="1">
    <source>
        <dbReference type="EMBL" id="SAL88846.1"/>
    </source>
</evidence>
<proteinExistence type="predicted"/>
<comment type="caution">
    <text evidence="1">The sequence shown here is derived from an EMBL/GenBank/DDBJ whole genome shotgun (WGS) entry which is preliminary data.</text>
</comment>
<evidence type="ECO:0000313" key="2">
    <source>
        <dbReference type="Proteomes" id="UP000055019"/>
    </source>
</evidence>
<dbReference type="EMBL" id="FCOM02000194">
    <property type="protein sequence ID" value="SAL88846.1"/>
    <property type="molecule type" value="Genomic_DNA"/>
</dbReference>
<accession>A0A158L668</accession>
<gene>
    <name evidence="1" type="ORF">AWB74_08764</name>
</gene>